<organism evidence="7 8">
    <name type="scientific">Eeniella nana</name>
    <name type="common">Yeast</name>
    <name type="synonym">Brettanomyces nanus</name>
    <dbReference type="NCBI Taxonomy" id="13502"/>
    <lineage>
        <taxon>Eukaryota</taxon>
        <taxon>Fungi</taxon>
        <taxon>Dikarya</taxon>
        <taxon>Ascomycota</taxon>
        <taxon>Saccharomycotina</taxon>
        <taxon>Pichiomycetes</taxon>
        <taxon>Pichiales</taxon>
        <taxon>Pichiaceae</taxon>
        <taxon>Brettanomyces</taxon>
    </lineage>
</organism>
<evidence type="ECO:0000256" key="1">
    <source>
        <dbReference type="ARBA" id="ARBA00004141"/>
    </source>
</evidence>
<feature type="transmembrane region" description="Helical" evidence="6">
    <location>
        <begin position="347"/>
        <end position="367"/>
    </location>
</feature>
<sequence length="518" mass="60017">MPLARRVRKRADSTSSIQSFVDSASVQKMNSSLEERLLHKMDSFLADMESKLDHLEEYLMEPSASSSSKDKLLPSPQLLATWKKVKLGMAKNHEKSLHPLVELLEENEDPVDPVDPVDEESVDSVEDPVEDLSLQRQTSHSSIFSNISVTSEINYTKIMDRLRSLDAKLDDFEGKYNVLLKNPQETLKQLKSSLYNYEKALAAGSYRLLHFYELPFQWRENKFIIFGYRFSESHASAVKSILHWHNETCNIWSHLLGAALIIYLALFHYPSTRVYKLTTMSDHIVTFMFFVAAIKCMLFSVIWHTYASISTLHLRQRFACFDYTGITVLIIASVITTEHIGLKDYTFLRLGYVIFSFLTGSAGVVFTWSPKFDKPESRIIRIAFFVSLAALGVTSFFTSSFKRSFAYSFDLYSPLFFSFMWYIIGVVFYGCLIPERWRSDVVIDEFNISDETVMKLDREGKLQEYLDKIPQKTKQYGKFLSLWWVDYVLNSHNIWHVFVLLGILGHYYATLKMFEKIL</sequence>
<dbReference type="InterPro" id="IPR004254">
    <property type="entry name" value="AdipoR/HlyIII-related"/>
</dbReference>
<evidence type="ECO:0000256" key="2">
    <source>
        <dbReference type="ARBA" id="ARBA00022692"/>
    </source>
</evidence>
<dbReference type="Pfam" id="PF03006">
    <property type="entry name" value="HlyIII"/>
    <property type="match status" value="1"/>
</dbReference>
<gene>
    <name evidence="7" type="ORF">FOA43_002926</name>
</gene>
<evidence type="ECO:0000256" key="6">
    <source>
        <dbReference type="SAM" id="Phobius"/>
    </source>
</evidence>
<evidence type="ECO:0008006" key="9">
    <source>
        <dbReference type="Google" id="ProtNLM"/>
    </source>
</evidence>
<proteinExistence type="predicted"/>
<keyword evidence="5" id="KW-0862">Zinc</keyword>
<keyword evidence="4 6" id="KW-0472">Membrane</keyword>
<feature type="binding site" evidence="5">
    <location>
        <position position="304"/>
    </location>
    <ligand>
        <name>Zn(2+)</name>
        <dbReference type="ChEBI" id="CHEBI:29105"/>
    </ligand>
</feature>
<evidence type="ECO:0000256" key="4">
    <source>
        <dbReference type="ARBA" id="ARBA00023136"/>
    </source>
</evidence>
<dbReference type="KEGG" id="bnn:FOA43_002926"/>
<dbReference type="AlphaFoldDB" id="A0A875RPX2"/>
<evidence type="ECO:0000256" key="3">
    <source>
        <dbReference type="ARBA" id="ARBA00022989"/>
    </source>
</evidence>
<protein>
    <recommendedName>
        <fullName evidence="9">ADIPOR-like receptor IZH3</fullName>
    </recommendedName>
</protein>
<dbReference type="PANTHER" id="PTHR20855:SF97">
    <property type="entry name" value="ADIPOR-LIKE RECEPTOR IZH3-RELATED"/>
    <property type="match status" value="1"/>
</dbReference>
<evidence type="ECO:0000313" key="7">
    <source>
        <dbReference type="EMBL" id="QPG75570.1"/>
    </source>
</evidence>
<dbReference type="GO" id="GO:0046872">
    <property type="term" value="F:metal ion binding"/>
    <property type="evidence" value="ECO:0007669"/>
    <property type="project" value="UniProtKB-KW"/>
</dbReference>
<evidence type="ECO:0000256" key="5">
    <source>
        <dbReference type="PIRSR" id="PIRSR604254-1"/>
    </source>
</evidence>
<keyword evidence="2 6" id="KW-0812">Transmembrane</keyword>
<feature type="transmembrane region" description="Helical" evidence="6">
    <location>
        <begin position="379"/>
        <end position="399"/>
    </location>
</feature>
<dbReference type="EMBL" id="CP064814">
    <property type="protein sequence ID" value="QPG75570.1"/>
    <property type="molecule type" value="Genomic_DNA"/>
</dbReference>
<dbReference type="RefSeq" id="XP_038779135.1">
    <property type="nucleotide sequence ID" value="XM_038923207.1"/>
</dbReference>
<evidence type="ECO:0000313" key="8">
    <source>
        <dbReference type="Proteomes" id="UP000662931"/>
    </source>
</evidence>
<feature type="transmembrane region" description="Helical" evidence="6">
    <location>
        <begin position="284"/>
        <end position="306"/>
    </location>
</feature>
<dbReference type="GO" id="GO:0038023">
    <property type="term" value="F:signaling receptor activity"/>
    <property type="evidence" value="ECO:0007669"/>
    <property type="project" value="TreeGrafter"/>
</dbReference>
<feature type="transmembrane region" description="Helical" evidence="6">
    <location>
        <begin position="249"/>
        <end position="269"/>
    </location>
</feature>
<dbReference type="GO" id="GO:0016020">
    <property type="term" value="C:membrane"/>
    <property type="evidence" value="ECO:0007669"/>
    <property type="project" value="UniProtKB-SubCell"/>
</dbReference>
<dbReference type="Proteomes" id="UP000662931">
    <property type="component" value="Chromosome 3"/>
</dbReference>
<dbReference type="GeneID" id="62196327"/>
<dbReference type="PANTHER" id="PTHR20855">
    <property type="entry name" value="ADIPOR/PROGESTIN RECEPTOR-RELATED"/>
    <property type="match status" value="1"/>
</dbReference>
<keyword evidence="3 6" id="KW-1133">Transmembrane helix</keyword>
<reference evidence="7" key="1">
    <citation type="submission" date="2020-10" db="EMBL/GenBank/DDBJ databases">
        <authorList>
            <person name="Roach M.J.R."/>
        </authorList>
    </citation>
    <scope>NUCLEOTIDE SEQUENCE</scope>
    <source>
        <strain evidence="7">CBS 1945</strain>
    </source>
</reference>
<feature type="transmembrane region" description="Helical" evidence="6">
    <location>
        <begin position="411"/>
        <end position="432"/>
    </location>
</feature>
<accession>A0A875RPX2</accession>
<comment type="subcellular location">
    <subcellularLocation>
        <location evidence="1">Membrane</location>
        <topology evidence="1">Multi-pass membrane protein</topology>
    </subcellularLocation>
</comment>
<keyword evidence="8" id="KW-1185">Reference proteome</keyword>
<name>A0A875RPX2_EENNA</name>
<dbReference type="OrthoDB" id="5585746at2759"/>
<keyword evidence="5" id="KW-0479">Metal-binding</keyword>
<feature type="transmembrane region" description="Helical" evidence="6">
    <location>
        <begin position="318"/>
        <end position="335"/>
    </location>
</feature>
<dbReference type="GO" id="GO:0006882">
    <property type="term" value="P:intracellular zinc ion homeostasis"/>
    <property type="evidence" value="ECO:0007669"/>
    <property type="project" value="TreeGrafter"/>
</dbReference>